<dbReference type="InterPro" id="IPR013087">
    <property type="entry name" value="Znf_C2H2_type"/>
</dbReference>
<feature type="region of interest" description="Disordered" evidence="1">
    <location>
        <begin position="622"/>
        <end position="666"/>
    </location>
</feature>
<accession>A0ABN8PZN6</accession>
<comment type="caution">
    <text evidence="3">The sequence shown here is derived from an EMBL/GenBank/DDBJ whole genome shotgun (WGS) entry which is preliminary data.</text>
</comment>
<dbReference type="PANTHER" id="PTHR33845:SF1">
    <property type="entry name" value="C2H2-TYPE DOMAIN-CONTAINING PROTEIN"/>
    <property type="match status" value="1"/>
</dbReference>
<sequence length="936" mass="105452">MLTLFDISCPFHGKVLTSAQREGTAVKQKKNVQEVLEVIAPGQSDKLLTTLGESLPSERTQAEEEILQALAESYLNATHWSTRRQILSILADKLSLKELTHYIPGVTPYRFNIARHHRLLHGRGAIVPTDITRRMKVDFAKVDHFLDFITSSHIVQDMPFGEKMLKLSTGEVIKTPNVVRMLIPERITQQYFQFCTETNFTPMSKRTQLRVLDVCSASVRTSLQGLDNFSAQGSKAIEDLSEIVDKIADQAKSQAWAKEMKQTLRSAKQYLRSDYKVHVTMESEVADHCLTFSLSDPKNSCFQGKCNHNHDEVCYECNKLTGVLSTIKEACAELQSEEERDDSICLVAQAEKDILAWKAHQLRTVNQDQAKHDVLDVIFRSSALLVMDWAMKFLPRKFCESQCDWFAKRGIPWHITVAFTRSEANAPLEKLTFVHLFQSCPQDSVAVTTILQDVIEMLKERRPQLQKVYCKQDNAGCYHCGSTIVGSRLNSLSDVKVERFDFSDPQGGKGEADRQAATIKGHIKVYLNKGHDVNNATQMKEAIESNGGIPGVIVKYVKPPELSAGKNVIKWDGISTLNNFQFCPNGITTWKAYNIGPGKLVPWKDIQTDGIFPATLEVLEPPDTRSQQSSFRKINPRKELQQKSLSEQRLSSPDQQETAGQDIDVEKEKEEVSGLFTCPEDGCIQTLHRYSSLQAHLDEGKHKRALEKETLFDKARKGYAARITGEQTKVLTFGFYAASKISVDKLHSTLEMGWALKTTRSRTQFTEEQRKFLTEQFLIGEECGKKADPQQVSQEMRRVRDEKAARIFSGKDILSPQQVAGFFSRLAARIRKTSATSNEESGSEDEEQCAVEAEALHSHLKEVVSEEIALRHPIVALSRNICSLVHTKKLSTLTVAVLRDICEDIGLNVDDITEKRKKPLISRITQVVKECSCARV</sequence>
<evidence type="ECO:0000313" key="3">
    <source>
        <dbReference type="EMBL" id="CAH3154146.1"/>
    </source>
</evidence>
<name>A0ABN8PZN6_9CNID</name>
<evidence type="ECO:0000313" key="4">
    <source>
        <dbReference type="Proteomes" id="UP001159427"/>
    </source>
</evidence>
<dbReference type="PROSITE" id="PS00028">
    <property type="entry name" value="ZINC_FINGER_C2H2_1"/>
    <property type="match status" value="1"/>
</dbReference>
<feature type="compositionally biased region" description="Polar residues" evidence="1">
    <location>
        <begin position="642"/>
        <end position="659"/>
    </location>
</feature>
<dbReference type="Proteomes" id="UP001159427">
    <property type="component" value="Unassembled WGS sequence"/>
</dbReference>
<evidence type="ECO:0000259" key="2">
    <source>
        <dbReference type="PROSITE" id="PS00028"/>
    </source>
</evidence>
<feature type="domain" description="C2H2-type" evidence="2">
    <location>
        <begin position="678"/>
        <end position="702"/>
    </location>
</feature>
<gene>
    <name evidence="3" type="ORF">PEVE_00001335</name>
</gene>
<protein>
    <recommendedName>
        <fullName evidence="2">C2H2-type domain-containing protein</fullName>
    </recommendedName>
</protein>
<proteinExistence type="predicted"/>
<keyword evidence="4" id="KW-1185">Reference proteome</keyword>
<evidence type="ECO:0000256" key="1">
    <source>
        <dbReference type="SAM" id="MobiDB-lite"/>
    </source>
</evidence>
<dbReference type="EMBL" id="CALNXI010001072">
    <property type="protein sequence ID" value="CAH3154146.1"/>
    <property type="molecule type" value="Genomic_DNA"/>
</dbReference>
<reference evidence="3 4" key="1">
    <citation type="submission" date="2022-05" db="EMBL/GenBank/DDBJ databases">
        <authorList>
            <consortium name="Genoscope - CEA"/>
            <person name="William W."/>
        </authorList>
    </citation>
    <scope>NUCLEOTIDE SEQUENCE [LARGE SCALE GENOMIC DNA]</scope>
</reference>
<organism evidence="3 4">
    <name type="scientific">Porites evermanni</name>
    <dbReference type="NCBI Taxonomy" id="104178"/>
    <lineage>
        <taxon>Eukaryota</taxon>
        <taxon>Metazoa</taxon>
        <taxon>Cnidaria</taxon>
        <taxon>Anthozoa</taxon>
        <taxon>Hexacorallia</taxon>
        <taxon>Scleractinia</taxon>
        <taxon>Fungiina</taxon>
        <taxon>Poritidae</taxon>
        <taxon>Porites</taxon>
    </lineage>
</organism>
<dbReference type="PANTHER" id="PTHR33845">
    <property type="entry name" value="C2H2-TYPE DOMAIN-CONTAINING PROTEIN"/>
    <property type="match status" value="1"/>
</dbReference>